<dbReference type="GO" id="GO:0008320">
    <property type="term" value="F:protein transmembrane transporter activity"/>
    <property type="evidence" value="ECO:0007669"/>
    <property type="project" value="UniProtKB-UniRule"/>
</dbReference>
<accession>A0A0U5JGS7</accession>
<dbReference type="NCBIfam" id="TIGR01411">
    <property type="entry name" value="tatAE"/>
    <property type="match status" value="1"/>
</dbReference>
<keyword evidence="4 9" id="KW-0812">Transmembrane</keyword>
<keyword evidence="7 9" id="KW-0811">Translocation</keyword>
<keyword evidence="5 9" id="KW-0653">Protein transport</keyword>
<evidence type="ECO:0000256" key="10">
    <source>
        <dbReference type="SAM" id="MobiDB-lite"/>
    </source>
</evidence>
<dbReference type="InterPro" id="IPR003369">
    <property type="entry name" value="TatA/B/E"/>
</dbReference>
<dbReference type="Pfam" id="PF02416">
    <property type="entry name" value="TatA_B_E"/>
    <property type="match status" value="1"/>
</dbReference>
<comment type="similarity">
    <text evidence="9">Belongs to the TatA/E family.</text>
</comment>
<dbReference type="GO" id="GO:0033281">
    <property type="term" value="C:TAT protein transport complex"/>
    <property type="evidence" value="ECO:0007669"/>
    <property type="project" value="UniProtKB-UniRule"/>
</dbReference>
<evidence type="ECO:0000256" key="3">
    <source>
        <dbReference type="ARBA" id="ARBA00022475"/>
    </source>
</evidence>
<feature type="region of interest" description="Disordered" evidence="10">
    <location>
        <begin position="48"/>
        <end position="69"/>
    </location>
</feature>
<evidence type="ECO:0000313" key="12">
    <source>
        <dbReference type="Proteomes" id="UP000069902"/>
    </source>
</evidence>
<evidence type="ECO:0000256" key="1">
    <source>
        <dbReference type="ARBA" id="ARBA00004162"/>
    </source>
</evidence>
<dbReference type="STRING" id="389348.PNK_2425"/>
<dbReference type="HAMAP" id="MF_00236">
    <property type="entry name" value="TatA_E"/>
    <property type="match status" value="1"/>
</dbReference>
<dbReference type="PATRIC" id="fig|389348.3.peg.2719"/>
<sequence length="69" mass="7503">MMGTGEILVIMVVILILFGGKKLPEFAQSLGKGIREFKKACNGEDEETISVPTKVEKESVSSKNSKDSE</sequence>
<dbReference type="Proteomes" id="UP000069902">
    <property type="component" value="Chromosome cPNK"/>
</dbReference>
<dbReference type="PANTHER" id="PTHR42982">
    <property type="entry name" value="SEC-INDEPENDENT PROTEIN TRANSLOCASE PROTEIN TATA"/>
    <property type="match status" value="1"/>
</dbReference>
<evidence type="ECO:0000256" key="8">
    <source>
        <dbReference type="ARBA" id="ARBA00023136"/>
    </source>
</evidence>
<protein>
    <recommendedName>
        <fullName evidence="9">Sec-independent protein translocase protein TatA</fullName>
    </recommendedName>
</protein>
<comment type="subcellular location">
    <subcellularLocation>
        <location evidence="1 9">Cell membrane</location>
        <topology evidence="1 9">Single-pass membrane protein</topology>
    </subcellularLocation>
</comment>
<comment type="function">
    <text evidence="9">Part of the twin-arginine translocation (Tat) system that transports large folded proteins containing a characteristic twin-arginine motif in their signal peptide across membranes. TatA could form the protein-conducting channel of the Tat system.</text>
</comment>
<dbReference type="GO" id="GO:0043953">
    <property type="term" value="P:protein transport by the Tat complex"/>
    <property type="evidence" value="ECO:0007669"/>
    <property type="project" value="UniProtKB-UniRule"/>
</dbReference>
<keyword evidence="12" id="KW-1185">Reference proteome</keyword>
<evidence type="ECO:0000256" key="2">
    <source>
        <dbReference type="ARBA" id="ARBA00022448"/>
    </source>
</evidence>
<dbReference type="KEGG" id="pnl:PNK_2425"/>
<comment type="subunit">
    <text evidence="9">Forms a complex with TatC.</text>
</comment>
<dbReference type="InParanoid" id="A0A0U5JGS7"/>
<dbReference type="InterPro" id="IPR006312">
    <property type="entry name" value="TatA/E"/>
</dbReference>
<proteinExistence type="inferred from homology"/>
<evidence type="ECO:0000256" key="7">
    <source>
        <dbReference type="ARBA" id="ARBA00023010"/>
    </source>
</evidence>
<evidence type="ECO:0000256" key="6">
    <source>
        <dbReference type="ARBA" id="ARBA00022989"/>
    </source>
</evidence>
<evidence type="ECO:0000256" key="9">
    <source>
        <dbReference type="HAMAP-Rule" id="MF_00236"/>
    </source>
</evidence>
<keyword evidence="2 9" id="KW-0813">Transport</keyword>
<organism evidence="11 12">
    <name type="scientific">Candidatus Protochlamydia naegleriophila</name>
    <dbReference type="NCBI Taxonomy" id="389348"/>
    <lineage>
        <taxon>Bacteria</taxon>
        <taxon>Pseudomonadati</taxon>
        <taxon>Chlamydiota</taxon>
        <taxon>Chlamydiia</taxon>
        <taxon>Parachlamydiales</taxon>
        <taxon>Parachlamydiaceae</taxon>
        <taxon>Candidatus Protochlamydia</taxon>
    </lineage>
</organism>
<dbReference type="AlphaFoldDB" id="A0A0U5JGS7"/>
<dbReference type="Gene3D" id="1.20.5.3310">
    <property type="match status" value="1"/>
</dbReference>
<dbReference type="RefSeq" id="WP_032124662.1">
    <property type="nucleotide sequence ID" value="NZ_LN879502.1"/>
</dbReference>
<dbReference type="PANTHER" id="PTHR42982:SF1">
    <property type="entry name" value="SEC-INDEPENDENT PROTEIN TRANSLOCASE PROTEIN TATA"/>
    <property type="match status" value="1"/>
</dbReference>
<feature type="compositionally biased region" description="Basic and acidic residues" evidence="10">
    <location>
        <begin position="54"/>
        <end position="69"/>
    </location>
</feature>
<evidence type="ECO:0000256" key="5">
    <source>
        <dbReference type="ARBA" id="ARBA00022927"/>
    </source>
</evidence>
<evidence type="ECO:0000256" key="4">
    <source>
        <dbReference type="ARBA" id="ARBA00022692"/>
    </source>
</evidence>
<keyword evidence="3 9" id="KW-1003">Cell membrane</keyword>
<evidence type="ECO:0000313" key="11">
    <source>
        <dbReference type="EMBL" id="CUI18020.1"/>
    </source>
</evidence>
<name>A0A0U5JGS7_9BACT</name>
<reference evidence="12" key="1">
    <citation type="submission" date="2015-09" db="EMBL/GenBank/DDBJ databases">
        <authorList>
            <person name="Bertelli C."/>
        </authorList>
    </citation>
    <scope>NUCLEOTIDE SEQUENCE [LARGE SCALE GENOMIC DNA]</scope>
    <source>
        <strain evidence="12">KNic</strain>
    </source>
</reference>
<keyword evidence="8 9" id="KW-0472">Membrane</keyword>
<gene>
    <name evidence="9 11" type="primary">tatA</name>
    <name evidence="11" type="ORF">PNK_2425</name>
</gene>
<keyword evidence="6 9" id="KW-1133">Transmembrane helix</keyword>
<dbReference type="EMBL" id="LN879502">
    <property type="protein sequence ID" value="CUI18020.1"/>
    <property type="molecule type" value="Genomic_DNA"/>
</dbReference>